<dbReference type="AlphaFoldDB" id="A0A2Z7AT76"/>
<proteinExistence type="predicted"/>
<organism evidence="2 3">
    <name type="scientific">Dorcoceras hygrometricum</name>
    <dbReference type="NCBI Taxonomy" id="472368"/>
    <lineage>
        <taxon>Eukaryota</taxon>
        <taxon>Viridiplantae</taxon>
        <taxon>Streptophyta</taxon>
        <taxon>Embryophyta</taxon>
        <taxon>Tracheophyta</taxon>
        <taxon>Spermatophyta</taxon>
        <taxon>Magnoliopsida</taxon>
        <taxon>eudicotyledons</taxon>
        <taxon>Gunneridae</taxon>
        <taxon>Pentapetalae</taxon>
        <taxon>asterids</taxon>
        <taxon>lamiids</taxon>
        <taxon>Lamiales</taxon>
        <taxon>Gesneriaceae</taxon>
        <taxon>Didymocarpoideae</taxon>
        <taxon>Trichosporeae</taxon>
        <taxon>Loxocarpinae</taxon>
        <taxon>Dorcoceras</taxon>
    </lineage>
</organism>
<keyword evidence="3" id="KW-1185">Reference proteome</keyword>
<protein>
    <submittedName>
        <fullName evidence="2">Uncharacterized protein</fullName>
    </submittedName>
</protein>
<dbReference type="Proteomes" id="UP000250235">
    <property type="component" value="Unassembled WGS sequence"/>
</dbReference>
<reference evidence="2 3" key="1">
    <citation type="journal article" date="2015" name="Proc. Natl. Acad. Sci. U.S.A.">
        <title>The resurrection genome of Boea hygrometrica: A blueprint for survival of dehydration.</title>
        <authorList>
            <person name="Xiao L."/>
            <person name="Yang G."/>
            <person name="Zhang L."/>
            <person name="Yang X."/>
            <person name="Zhao S."/>
            <person name="Ji Z."/>
            <person name="Zhou Q."/>
            <person name="Hu M."/>
            <person name="Wang Y."/>
            <person name="Chen M."/>
            <person name="Xu Y."/>
            <person name="Jin H."/>
            <person name="Xiao X."/>
            <person name="Hu G."/>
            <person name="Bao F."/>
            <person name="Hu Y."/>
            <person name="Wan P."/>
            <person name="Li L."/>
            <person name="Deng X."/>
            <person name="Kuang T."/>
            <person name="Xiang C."/>
            <person name="Zhu J.K."/>
            <person name="Oliver M.J."/>
            <person name="He Y."/>
        </authorList>
    </citation>
    <scope>NUCLEOTIDE SEQUENCE [LARGE SCALE GENOMIC DNA]</scope>
    <source>
        <strain evidence="3">cv. XS01</strain>
    </source>
</reference>
<evidence type="ECO:0000313" key="3">
    <source>
        <dbReference type="Proteomes" id="UP000250235"/>
    </source>
</evidence>
<accession>A0A2Z7AT76</accession>
<feature type="transmembrane region" description="Helical" evidence="1">
    <location>
        <begin position="231"/>
        <end position="250"/>
    </location>
</feature>
<feature type="transmembrane region" description="Helical" evidence="1">
    <location>
        <begin position="205"/>
        <end position="225"/>
    </location>
</feature>
<dbReference type="EMBL" id="KV012582">
    <property type="protein sequence ID" value="KZV24588.1"/>
    <property type="molecule type" value="Genomic_DNA"/>
</dbReference>
<keyword evidence="1" id="KW-0812">Transmembrane</keyword>
<evidence type="ECO:0000256" key="1">
    <source>
        <dbReference type="SAM" id="Phobius"/>
    </source>
</evidence>
<evidence type="ECO:0000313" key="2">
    <source>
        <dbReference type="EMBL" id="KZV24588.1"/>
    </source>
</evidence>
<gene>
    <name evidence="2" type="ORF">F511_11825</name>
</gene>
<keyword evidence="1" id="KW-0472">Membrane</keyword>
<sequence>MLTNACHFLAQSHATRNVYQQQLQTSKPNQQISLRHADVIYADSKFTSTSYKSAVEMLSGVAGEISIRVLHQSLSDRVSYWYLIRFVLVGSSSNADVDFRRWCFSCDGQQRALRDFEATTFCEQEPAVGFVSVFRSGFLPDFSGPRCGERNRFKDARASGNTALSSPCWDLLAPMCRVANLPQFIDFVELCLSSLAPLLDCSLRLLSRIPCIAYAFYLCLLLFLFSCSPYWGPMSLWGCCVCCLCVVSGFPGYSAGRGVGPAGGAPRGA</sequence>
<keyword evidence="1" id="KW-1133">Transmembrane helix</keyword>
<name>A0A2Z7AT76_9LAMI</name>